<keyword evidence="1" id="KW-0863">Zinc-finger</keyword>
<evidence type="ECO:0000313" key="3">
    <source>
        <dbReference type="EMBL" id="KAH3775919.1"/>
    </source>
</evidence>
<protein>
    <recommendedName>
        <fullName evidence="2">C2H2-type domain-containing protein</fullName>
    </recommendedName>
</protein>
<dbReference type="GO" id="GO:0008270">
    <property type="term" value="F:zinc ion binding"/>
    <property type="evidence" value="ECO:0007669"/>
    <property type="project" value="UniProtKB-KW"/>
</dbReference>
<organism evidence="3 4">
    <name type="scientific">Dreissena polymorpha</name>
    <name type="common">Zebra mussel</name>
    <name type="synonym">Mytilus polymorpha</name>
    <dbReference type="NCBI Taxonomy" id="45954"/>
    <lineage>
        <taxon>Eukaryota</taxon>
        <taxon>Metazoa</taxon>
        <taxon>Spiralia</taxon>
        <taxon>Lophotrochozoa</taxon>
        <taxon>Mollusca</taxon>
        <taxon>Bivalvia</taxon>
        <taxon>Autobranchia</taxon>
        <taxon>Heteroconchia</taxon>
        <taxon>Euheterodonta</taxon>
        <taxon>Imparidentia</taxon>
        <taxon>Neoheterodontei</taxon>
        <taxon>Myida</taxon>
        <taxon>Dreissenoidea</taxon>
        <taxon>Dreissenidae</taxon>
        <taxon>Dreissena</taxon>
    </lineage>
</organism>
<dbReference type="AlphaFoldDB" id="A0A9D4EBI2"/>
<gene>
    <name evidence="3" type="ORF">DPMN_177329</name>
</gene>
<comment type="caution">
    <text evidence="3">The sequence shown here is derived from an EMBL/GenBank/DDBJ whole genome shotgun (WGS) entry which is preliminary data.</text>
</comment>
<feature type="domain" description="C2H2-type" evidence="2">
    <location>
        <begin position="35"/>
        <end position="63"/>
    </location>
</feature>
<evidence type="ECO:0000259" key="2">
    <source>
        <dbReference type="PROSITE" id="PS50157"/>
    </source>
</evidence>
<dbReference type="InterPro" id="IPR013087">
    <property type="entry name" value="Znf_C2H2_type"/>
</dbReference>
<keyword evidence="1" id="KW-0862">Zinc</keyword>
<sequence length="103" mass="12156">MTQTKCNSCDAGPYNGYSSYQRHWAMKHSETVTIFQCSLCTKKFGRRTEGVAHQKKLHKYPRQLTPETIQNIHYIDPKGVLPYKEYHRERLRQKRKQSEVASP</sequence>
<dbReference type="EMBL" id="JAIWYP010000009">
    <property type="protein sequence ID" value="KAH3775919.1"/>
    <property type="molecule type" value="Genomic_DNA"/>
</dbReference>
<dbReference type="Proteomes" id="UP000828390">
    <property type="component" value="Unassembled WGS sequence"/>
</dbReference>
<name>A0A9D4EBI2_DREPO</name>
<reference evidence="3" key="1">
    <citation type="journal article" date="2019" name="bioRxiv">
        <title>The Genome of the Zebra Mussel, Dreissena polymorpha: A Resource for Invasive Species Research.</title>
        <authorList>
            <person name="McCartney M.A."/>
            <person name="Auch B."/>
            <person name="Kono T."/>
            <person name="Mallez S."/>
            <person name="Zhang Y."/>
            <person name="Obille A."/>
            <person name="Becker A."/>
            <person name="Abrahante J.E."/>
            <person name="Garbe J."/>
            <person name="Badalamenti J.P."/>
            <person name="Herman A."/>
            <person name="Mangelson H."/>
            <person name="Liachko I."/>
            <person name="Sullivan S."/>
            <person name="Sone E.D."/>
            <person name="Koren S."/>
            <person name="Silverstein K.A.T."/>
            <person name="Beckman K.B."/>
            <person name="Gohl D.M."/>
        </authorList>
    </citation>
    <scope>NUCLEOTIDE SEQUENCE</scope>
    <source>
        <strain evidence="3">Duluth1</strain>
        <tissue evidence="3">Whole animal</tissue>
    </source>
</reference>
<dbReference type="PROSITE" id="PS00028">
    <property type="entry name" value="ZINC_FINGER_C2H2_1"/>
    <property type="match status" value="1"/>
</dbReference>
<dbReference type="Gene3D" id="3.30.160.60">
    <property type="entry name" value="Classic Zinc Finger"/>
    <property type="match status" value="1"/>
</dbReference>
<reference evidence="3" key="2">
    <citation type="submission" date="2020-11" db="EMBL/GenBank/DDBJ databases">
        <authorList>
            <person name="McCartney M.A."/>
            <person name="Auch B."/>
            <person name="Kono T."/>
            <person name="Mallez S."/>
            <person name="Becker A."/>
            <person name="Gohl D.M."/>
            <person name="Silverstein K.A.T."/>
            <person name="Koren S."/>
            <person name="Bechman K.B."/>
            <person name="Herman A."/>
            <person name="Abrahante J.E."/>
            <person name="Garbe J."/>
        </authorList>
    </citation>
    <scope>NUCLEOTIDE SEQUENCE</scope>
    <source>
        <strain evidence="3">Duluth1</strain>
        <tissue evidence="3">Whole animal</tissue>
    </source>
</reference>
<dbReference type="PROSITE" id="PS50157">
    <property type="entry name" value="ZINC_FINGER_C2H2_2"/>
    <property type="match status" value="1"/>
</dbReference>
<evidence type="ECO:0000313" key="4">
    <source>
        <dbReference type="Proteomes" id="UP000828390"/>
    </source>
</evidence>
<keyword evidence="1" id="KW-0479">Metal-binding</keyword>
<keyword evidence="4" id="KW-1185">Reference proteome</keyword>
<proteinExistence type="predicted"/>
<evidence type="ECO:0000256" key="1">
    <source>
        <dbReference type="PROSITE-ProRule" id="PRU00042"/>
    </source>
</evidence>
<accession>A0A9D4EBI2</accession>